<reference evidence="2" key="1">
    <citation type="submission" date="2018-02" db="EMBL/GenBank/DDBJ databases">
        <title>Rhizophora mucronata_Transcriptome.</title>
        <authorList>
            <person name="Meera S.P."/>
            <person name="Sreeshan A."/>
            <person name="Augustine A."/>
        </authorList>
    </citation>
    <scope>NUCLEOTIDE SEQUENCE</scope>
    <source>
        <tissue evidence="2">Leaf</tissue>
    </source>
</reference>
<dbReference type="EMBL" id="GGEC01070452">
    <property type="protein sequence ID" value="MBX50936.1"/>
    <property type="molecule type" value="Transcribed_RNA"/>
</dbReference>
<keyword evidence="1" id="KW-1133">Transmembrane helix</keyword>
<name>A0A2P2P860_RHIMU</name>
<evidence type="ECO:0000256" key="1">
    <source>
        <dbReference type="SAM" id="Phobius"/>
    </source>
</evidence>
<feature type="transmembrane region" description="Helical" evidence="1">
    <location>
        <begin position="20"/>
        <end position="38"/>
    </location>
</feature>
<sequence length="41" mass="4503">MQLTQNISKPKPFFGGDFDLNMAYGFLAISFFLVSPCTKGA</sequence>
<proteinExistence type="predicted"/>
<keyword evidence="1" id="KW-0812">Transmembrane</keyword>
<keyword evidence="1" id="KW-0472">Membrane</keyword>
<dbReference type="AlphaFoldDB" id="A0A2P2P860"/>
<accession>A0A2P2P860</accession>
<protein>
    <submittedName>
        <fullName evidence="2">Uncharacterized protein</fullName>
    </submittedName>
</protein>
<evidence type="ECO:0000313" key="2">
    <source>
        <dbReference type="EMBL" id="MBX50936.1"/>
    </source>
</evidence>
<organism evidence="2">
    <name type="scientific">Rhizophora mucronata</name>
    <name type="common">Asiatic mangrove</name>
    <dbReference type="NCBI Taxonomy" id="61149"/>
    <lineage>
        <taxon>Eukaryota</taxon>
        <taxon>Viridiplantae</taxon>
        <taxon>Streptophyta</taxon>
        <taxon>Embryophyta</taxon>
        <taxon>Tracheophyta</taxon>
        <taxon>Spermatophyta</taxon>
        <taxon>Magnoliopsida</taxon>
        <taxon>eudicotyledons</taxon>
        <taxon>Gunneridae</taxon>
        <taxon>Pentapetalae</taxon>
        <taxon>rosids</taxon>
        <taxon>fabids</taxon>
        <taxon>Malpighiales</taxon>
        <taxon>Rhizophoraceae</taxon>
        <taxon>Rhizophora</taxon>
    </lineage>
</organism>